<dbReference type="KEGG" id="cput:CONPUDRAFT_58612"/>
<dbReference type="InterPro" id="IPR045069">
    <property type="entry name" value="MATE_euk"/>
</dbReference>
<dbReference type="EMBL" id="JH711580">
    <property type="protein sequence ID" value="EIW79476.1"/>
    <property type="molecule type" value="Genomic_DNA"/>
</dbReference>
<feature type="transmembrane region" description="Helical" evidence="6">
    <location>
        <begin position="21"/>
        <end position="44"/>
    </location>
</feature>
<dbReference type="Pfam" id="PF01554">
    <property type="entry name" value="MatE"/>
    <property type="match status" value="2"/>
</dbReference>
<comment type="subcellular location">
    <subcellularLocation>
        <location evidence="1">Membrane</location>
        <topology evidence="1">Multi-pass membrane protein</topology>
    </subcellularLocation>
</comment>
<keyword evidence="3 6" id="KW-0812">Transmembrane</keyword>
<keyword evidence="4 6" id="KW-1133">Transmembrane helix</keyword>
<feature type="transmembrane region" description="Helical" evidence="6">
    <location>
        <begin position="304"/>
        <end position="321"/>
    </location>
</feature>
<dbReference type="OMA" id="WFFVWKL"/>
<evidence type="ECO:0000313" key="8">
    <source>
        <dbReference type="Proteomes" id="UP000053558"/>
    </source>
</evidence>
<dbReference type="PANTHER" id="PTHR11206">
    <property type="entry name" value="MULTIDRUG RESISTANCE PROTEIN"/>
    <property type="match status" value="1"/>
</dbReference>
<feature type="transmembrane region" description="Helical" evidence="6">
    <location>
        <begin position="86"/>
        <end position="106"/>
    </location>
</feature>
<evidence type="ECO:0000313" key="7">
    <source>
        <dbReference type="EMBL" id="EIW79476.1"/>
    </source>
</evidence>
<feature type="transmembrane region" description="Helical" evidence="6">
    <location>
        <begin position="225"/>
        <end position="244"/>
    </location>
</feature>
<dbReference type="AlphaFoldDB" id="A0A5M3MK85"/>
<dbReference type="RefSeq" id="XP_007769771.1">
    <property type="nucleotide sequence ID" value="XM_007771581.1"/>
</dbReference>
<feature type="transmembrane region" description="Helical" evidence="6">
    <location>
        <begin position="400"/>
        <end position="420"/>
    </location>
</feature>
<dbReference type="GO" id="GO:1990961">
    <property type="term" value="P:xenobiotic detoxification by transmembrane export across the plasma membrane"/>
    <property type="evidence" value="ECO:0007669"/>
    <property type="project" value="InterPro"/>
</dbReference>
<feature type="transmembrane region" description="Helical" evidence="6">
    <location>
        <begin position="368"/>
        <end position="388"/>
    </location>
</feature>
<dbReference type="NCBIfam" id="TIGR00797">
    <property type="entry name" value="matE"/>
    <property type="match status" value="1"/>
</dbReference>
<dbReference type="GeneID" id="19207964"/>
<protein>
    <submittedName>
        <fullName evidence="7">Multidrug Oligosaccharidyl-lipid polysaccharide flippase</fullName>
    </submittedName>
</protein>
<reference evidence="8" key="1">
    <citation type="journal article" date="2012" name="Science">
        <title>The Paleozoic origin of enzymatic lignin decomposition reconstructed from 31 fungal genomes.</title>
        <authorList>
            <person name="Floudas D."/>
            <person name="Binder M."/>
            <person name="Riley R."/>
            <person name="Barry K."/>
            <person name="Blanchette R.A."/>
            <person name="Henrissat B."/>
            <person name="Martinez A.T."/>
            <person name="Otillar R."/>
            <person name="Spatafora J.W."/>
            <person name="Yadav J.S."/>
            <person name="Aerts A."/>
            <person name="Benoit I."/>
            <person name="Boyd A."/>
            <person name="Carlson A."/>
            <person name="Copeland A."/>
            <person name="Coutinho P.M."/>
            <person name="de Vries R.P."/>
            <person name="Ferreira P."/>
            <person name="Findley K."/>
            <person name="Foster B."/>
            <person name="Gaskell J."/>
            <person name="Glotzer D."/>
            <person name="Gorecki P."/>
            <person name="Heitman J."/>
            <person name="Hesse C."/>
            <person name="Hori C."/>
            <person name="Igarashi K."/>
            <person name="Jurgens J.A."/>
            <person name="Kallen N."/>
            <person name="Kersten P."/>
            <person name="Kohler A."/>
            <person name="Kuees U."/>
            <person name="Kumar T.K.A."/>
            <person name="Kuo A."/>
            <person name="LaButti K."/>
            <person name="Larrondo L.F."/>
            <person name="Lindquist E."/>
            <person name="Ling A."/>
            <person name="Lombard V."/>
            <person name="Lucas S."/>
            <person name="Lundell T."/>
            <person name="Martin R."/>
            <person name="McLaughlin D.J."/>
            <person name="Morgenstern I."/>
            <person name="Morin E."/>
            <person name="Murat C."/>
            <person name="Nagy L.G."/>
            <person name="Nolan M."/>
            <person name="Ohm R.A."/>
            <person name="Patyshakuliyeva A."/>
            <person name="Rokas A."/>
            <person name="Ruiz-Duenas F.J."/>
            <person name="Sabat G."/>
            <person name="Salamov A."/>
            <person name="Samejima M."/>
            <person name="Schmutz J."/>
            <person name="Slot J.C."/>
            <person name="St John F."/>
            <person name="Stenlid J."/>
            <person name="Sun H."/>
            <person name="Sun S."/>
            <person name="Syed K."/>
            <person name="Tsang A."/>
            <person name="Wiebenga A."/>
            <person name="Young D."/>
            <person name="Pisabarro A."/>
            <person name="Eastwood D.C."/>
            <person name="Martin F."/>
            <person name="Cullen D."/>
            <person name="Grigoriev I.V."/>
            <person name="Hibbett D.S."/>
        </authorList>
    </citation>
    <scope>NUCLEOTIDE SEQUENCE [LARGE SCALE GENOMIC DNA]</scope>
    <source>
        <strain evidence="8">RWD-64-598 SS2</strain>
    </source>
</reference>
<evidence type="ECO:0000256" key="3">
    <source>
        <dbReference type="ARBA" id="ARBA00022692"/>
    </source>
</evidence>
<feature type="transmembrane region" description="Helical" evidence="6">
    <location>
        <begin position="264"/>
        <end position="284"/>
    </location>
</feature>
<comment type="caution">
    <text evidence="7">The sequence shown here is derived from an EMBL/GenBank/DDBJ whole genome shotgun (WGS) entry which is preliminary data.</text>
</comment>
<dbReference type="OrthoDB" id="2126698at2759"/>
<evidence type="ECO:0000256" key="1">
    <source>
        <dbReference type="ARBA" id="ARBA00004141"/>
    </source>
</evidence>
<dbReference type="InterPro" id="IPR002528">
    <property type="entry name" value="MATE_fam"/>
</dbReference>
<name>A0A5M3MK85_CONPW</name>
<dbReference type="GO" id="GO:0016020">
    <property type="term" value="C:membrane"/>
    <property type="evidence" value="ECO:0007669"/>
    <property type="project" value="UniProtKB-SubCell"/>
</dbReference>
<comment type="similarity">
    <text evidence="2">Belongs to the multi antimicrobial extrusion (MATE) (TC 2.A.66.1) family.</text>
</comment>
<proteinExistence type="inferred from homology"/>
<dbReference type="Proteomes" id="UP000053558">
    <property type="component" value="Unassembled WGS sequence"/>
</dbReference>
<dbReference type="CDD" id="cd13132">
    <property type="entry name" value="MATE_eukaryotic"/>
    <property type="match status" value="1"/>
</dbReference>
<feature type="transmembrane region" description="Helical" evidence="6">
    <location>
        <begin position="154"/>
        <end position="176"/>
    </location>
</feature>
<feature type="transmembrane region" description="Helical" evidence="6">
    <location>
        <begin position="333"/>
        <end position="361"/>
    </location>
</feature>
<evidence type="ECO:0000256" key="2">
    <source>
        <dbReference type="ARBA" id="ARBA00010199"/>
    </source>
</evidence>
<evidence type="ECO:0000256" key="5">
    <source>
        <dbReference type="ARBA" id="ARBA00023136"/>
    </source>
</evidence>
<keyword evidence="5 6" id="KW-0472">Membrane</keyword>
<feature type="transmembrane region" description="Helical" evidence="6">
    <location>
        <begin position="196"/>
        <end position="213"/>
    </location>
</feature>
<gene>
    <name evidence="7" type="ORF">CONPUDRAFT_58612</name>
</gene>
<dbReference type="GO" id="GO:0042910">
    <property type="term" value="F:xenobiotic transmembrane transporter activity"/>
    <property type="evidence" value="ECO:0007669"/>
    <property type="project" value="InterPro"/>
</dbReference>
<sequence length="453" mass="49236">MLLEELKTLVKYTLPVYGTHLLEHSLILASVVSIGHLSTIALAASTLGFMTVNVTGFSIVQGLASTLDTLLPGAWTSEHPQLVGLWTQRMIVVGAATMFPILAIWFNSEPILLLLRQDPEVAHLASVYLKWESLGLPAYTFNCISRRYFQAQGLFAVPTRIIIAVAPINILLNYLLVWGPEPIRLGFIGAPIATSISYNLISIASIVYGVWFVDKRAWHPISRRCLSNLGIVVKLGFAGVGQVASEWWSWELSGLGCRLGPTALAAQSVLLSSASTTFQAPFALSVATSVRVGNLLGEARGRRAGISANASIVTTFIVFRNKWAYLFNSDTEVVHLVASVLPLVALFQVFDGICGVTAGILRARGMQFTGAVLNLSAYYVVGIPFGVFLTLKRDMGLQGLWIGITVALVYGAAVSLWLCLRSDWEKEVRKVRERLEVDKKAMIAETVAAEGDV</sequence>
<keyword evidence="8" id="KW-1185">Reference proteome</keyword>
<evidence type="ECO:0000256" key="4">
    <source>
        <dbReference type="ARBA" id="ARBA00022989"/>
    </source>
</evidence>
<organism evidence="7 8">
    <name type="scientific">Coniophora puteana (strain RWD-64-598)</name>
    <name type="common">Brown rot fungus</name>
    <dbReference type="NCBI Taxonomy" id="741705"/>
    <lineage>
        <taxon>Eukaryota</taxon>
        <taxon>Fungi</taxon>
        <taxon>Dikarya</taxon>
        <taxon>Basidiomycota</taxon>
        <taxon>Agaricomycotina</taxon>
        <taxon>Agaricomycetes</taxon>
        <taxon>Agaricomycetidae</taxon>
        <taxon>Boletales</taxon>
        <taxon>Coniophorineae</taxon>
        <taxon>Coniophoraceae</taxon>
        <taxon>Coniophora</taxon>
    </lineage>
</organism>
<evidence type="ECO:0000256" key="6">
    <source>
        <dbReference type="SAM" id="Phobius"/>
    </source>
</evidence>
<accession>A0A5M3MK85</accession>
<dbReference type="GO" id="GO:0015297">
    <property type="term" value="F:antiporter activity"/>
    <property type="evidence" value="ECO:0007669"/>
    <property type="project" value="InterPro"/>
</dbReference>